<comment type="caution">
    <text evidence="6">The sequence shown here is derived from an EMBL/GenBank/DDBJ whole genome shotgun (WGS) entry which is preliminary data.</text>
</comment>
<dbReference type="PANTHER" id="PTHR23531">
    <property type="entry name" value="QUINOLENE RESISTANCE PROTEIN NORA"/>
    <property type="match status" value="1"/>
</dbReference>
<dbReference type="SUPFAM" id="SSF103473">
    <property type="entry name" value="MFS general substrate transporter"/>
    <property type="match status" value="1"/>
</dbReference>
<name>A0A9D5P6W9_XYLRU</name>
<sequence>MERLWNRNYCKVMAANFTLFFAFYVLTPLLPLYLSEHFGATKDVIGLVLSGYTITALLVRPFSGFVVDSFPRKTVLMLSFGVFAIFFAGYLAASTLLLFTIVRTLHGGPFGALTVSNSTVAIDVLPSSRRTEGIGYYGLSNNLAMAIAPTIGIFIYQFTHSFEFLFWLALIVATIGWLIDSTVVLKPRVASKASQSRTSRPTRLSLDRFFLTRGWLLGLNMIAFGFSFGVLSNYLAIYGKEVMGITGGTGTYFMLCSVGLILSRLQGSKALRAGRVTHNAATGMVISLVGYTLFILMPTLSQWSMFKGTWSMIIGYYGSALLIGLGNGHMWPAFQNMTINVASNNQRGTANSTILISWDIGMGLGILIGGIVAELISYSAAFWTVVVVNATGVATYFSATRTFFLRRNLNASVH</sequence>
<dbReference type="PROSITE" id="PS50850">
    <property type="entry name" value="MFS"/>
    <property type="match status" value="1"/>
</dbReference>
<dbReference type="PANTHER" id="PTHR23531:SF1">
    <property type="entry name" value="QUINOLENE RESISTANCE PROTEIN NORA"/>
    <property type="match status" value="1"/>
</dbReference>
<feature type="domain" description="Major facilitator superfamily (MFS) profile" evidence="5">
    <location>
        <begin position="8"/>
        <end position="410"/>
    </location>
</feature>
<feature type="transmembrane region" description="Helical" evidence="4">
    <location>
        <begin position="215"/>
        <end position="236"/>
    </location>
</feature>
<dbReference type="EMBL" id="SUYC01000004">
    <property type="protein sequence ID" value="MBE6270191.1"/>
    <property type="molecule type" value="Genomic_DNA"/>
</dbReference>
<feature type="transmembrane region" description="Helical" evidence="4">
    <location>
        <begin position="108"/>
        <end position="125"/>
    </location>
</feature>
<feature type="transmembrane region" description="Helical" evidence="4">
    <location>
        <begin position="283"/>
        <end position="301"/>
    </location>
</feature>
<feature type="transmembrane region" description="Helical" evidence="4">
    <location>
        <begin position="242"/>
        <end position="262"/>
    </location>
</feature>
<evidence type="ECO:0000259" key="5">
    <source>
        <dbReference type="PROSITE" id="PS50850"/>
    </source>
</evidence>
<feature type="transmembrane region" description="Helical" evidence="4">
    <location>
        <begin position="164"/>
        <end position="185"/>
    </location>
</feature>
<accession>A0A9D5P6W9</accession>
<dbReference type="InterPro" id="IPR052714">
    <property type="entry name" value="MFS_Exporter"/>
</dbReference>
<evidence type="ECO:0000256" key="4">
    <source>
        <dbReference type="SAM" id="Phobius"/>
    </source>
</evidence>
<dbReference type="Pfam" id="PF07690">
    <property type="entry name" value="MFS_1"/>
    <property type="match status" value="1"/>
</dbReference>
<feature type="transmembrane region" description="Helical" evidence="4">
    <location>
        <begin position="137"/>
        <end position="158"/>
    </location>
</feature>
<dbReference type="CDD" id="cd17489">
    <property type="entry name" value="MFS_YfcJ_like"/>
    <property type="match status" value="1"/>
</dbReference>
<feature type="transmembrane region" description="Helical" evidence="4">
    <location>
        <begin position="313"/>
        <end position="334"/>
    </location>
</feature>
<feature type="transmembrane region" description="Helical" evidence="4">
    <location>
        <begin position="75"/>
        <end position="102"/>
    </location>
</feature>
<dbReference type="AlphaFoldDB" id="A0A9D5P6W9"/>
<dbReference type="InterPro" id="IPR036259">
    <property type="entry name" value="MFS_trans_sf"/>
</dbReference>
<evidence type="ECO:0000313" key="7">
    <source>
        <dbReference type="Proteomes" id="UP000806522"/>
    </source>
</evidence>
<dbReference type="InterPro" id="IPR020846">
    <property type="entry name" value="MFS_dom"/>
</dbReference>
<evidence type="ECO:0000313" key="6">
    <source>
        <dbReference type="EMBL" id="MBE6270191.1"/>
    </source>
</evidence>
<organism evidence="6 7">
    <name type="scientific">Xylanibacter ruminicola</name>
    <name type="common">Prevotella ruminicola</name>
    <dbReference type="NCBI Taxonomy" id="839"/>
    <lineage>
        <taxon>Bacteria</taxon>
        <taxon>Pseudomonadati</taxon>
        <taxon>Bacteroidota</taxon>
        <taxon>Bacteroidia</taxon>
        <taxon>Bacteroidales</taxon>
        <taxon>Prevotellaceae</taxon>
        <taxon>Xylanibacter</taxon>
    </lineage>
</organism>
<keyword evidence="1 4" id="KW-0812">Transmembrane</keyword>
<keyword evidence="3 4" id="KW-0472">Membrane</keyword>
<gene>
    <name evidence="6" type="ORF">E7101_04500</name>
</gene>
<protein>
    <submittedName>
        <fullName evidence="6">MFS transporter</fullName>
    </submittedName>
</protein>
<evidence type="ECO:0000256" key="2">
    <source>
        <dbReference type="ARBA" id="ARBA00022989"/>
    </source>
</evidence>
<feature type="transmembrane region" description="Helical" evidence="4">
    <location>
        <begin position="12"/>
        <end position="32"/>
    </location>
</feature>
<reference evidence="6" key="1">
    <citation type="submission" date="2019-04" db="EMBL/GenBank/DDBJ databases">
        <title>Evolution of Biomass-Degrading Anaerobic Consortia Revealed by Metagenomics.</title>
        <authorList>
            <person name="Peng X."/>
        </authorList>
    </citation>
    <scope>NUCLEOTIDE SEQUENCE</scope>
    <source>
        <strain evidence="6">SIG140</strain>
    </source>
</reference>
<feature type="transmembrane region" description="Helical" evidence="4">
    <location>
        <begin position="382"/>
        <end position="399"/>
    </location>
</feature>
<dbReference type="Proteomes" id="UP000806522">
    <property type="component" value="Unassembled WGS sequence"/>
</dbReference>
<keyword evidence="2 4" id="KW-1133">Transmembrane helix</keyword>
<dbReference type="Gene3D" id="1.20.1250.20">
    <property type="entry name" value="MFS general substrate transporter like domains"/>
    <property type="match status" value="1"/>
</dbReference>
<feature type="transmembrane region" description="Helical" evidence="4">
    <location>
        <begin position="355"/>
        <end position="376"/>
    </location>
</feature>
<dbReference type="GO" id="GO:0022857">
    <property type="term" value="F:transmembrane transporter activity"/>
    <property type="evidence" value="ECO:0007669"/>
    <property type="project" value="InterPro"/>
</dbReference>
<evidence type="ECO:0000256" key="1">
    <source>
        <dbReference type="ARBA" id="ARBA00022692"/>
    </source>
</evidence>
<proteinExistence type="predicted"/>
<dbReference type="InterPro" id="IPR011701">
    <property type="entry name" value="MFS"/>
</dbReference>
<feature type="transmembrane region" description="Helical" evidence="4">
    <location>
        <begin position="44"/>
        <end position="63"/>
    </location>
</feature>
<evidence type="ECO:0000256" key="3">
    <source>
        <dbReference type="ARBA" id="ARBA00023136"/>
    </source>
</evidence>